<keyword evidence="1" id="KW-0732">Signal</keyword>
<gene>
    <name evidence="2" type="ORF">C8J55DRAFT_530964</name>
</gene>
<organism evidence="2 3">
    <name type="scientific">Lentinula lateritia</name>
    <dbReference type="NCBI Taxonomy" id="40482"/>
    <lineage>
        <taxon>Eukaryota</taxon>
        <taxon>Fungi</taxon>
        <taxon>Dikarya</taxon>
        <taxon>Basidiomycota</taxon>
        <taxon>Agaricomycotina</taxon>
        <taxon>Agaricomycetes</taxon>
        <taxon>Agaricomycetidae</taxon>
        <taxon>Agaricales</taxon>
        <taxon>Marasmiineae</taxon>
        <taxon>Omphalotaceae</taxon>
        <taxon>Lentinula</taxon>
    </lineage>
</organism>
<dbReference type="EMBL" id="JANVFS010000065">
    <property type="protein sequence ID" value="KAJ4463844.1"/>
    <property type="molecule type" value="Genomic_DNA"/>
</dbReference>
<feature type="chain" id="PRO_5040790866" evidence="1">
    <location>
        <begin position="20"/>
        <end position="217"/>
    </location>
</feature>
<sequence length="217" mass="24076">MYFHRIMISALGFVSVVLAAAVPGPTPLPTNPSSSTVSHAEDFILAQPLSSRTSKLASVVFHGKDPSTPSIQADTETAVFYLVQKTLKQHPEFGHSLTREEVEFKGNVVKGKSREYRFDVTLKDSSGKEVACRGHVIYQMVSTTRMQIQEGSAVYRVSDFGYLSKIEHPYLQILAYARRPAYDVPLPPTGGYPSLPKTKRRISTNRSSFLHSEVLSE</sequence>
<feature type="signal peptide" evidence="1">
    <location>
        <begin position="1"/>
        <end position="19"/>
    </location>
</feature>
<evidence type="ECO:0000313" key="3">
    <source>
        <dbReference type="Proteomes" id="UP001150238"/>
    </source>
</evidence>
<proteinExistence type="predicted"/>
<protein>
    <submittedName>
        <fullName evidence="2">Uncharacterized protein</fullName>
    </submittedName>
</protein>
<evidence type="ECO:0000313" key="2">
    <source>
        <dbReference type="EMBL" id="KAJ4463844.1"/>
    </source>
</evidence>
<dbReference type="Proteomes" id="UP001150238">
    <property type="component" value="Unassembled WGS sequence"/>
</dbReference>
<accession>A0A9W8ZR11</accession>
<reference evidence="2" key="2">
    <citation type="journal article" date="2023" name="Proc. Natl. Acad. Sci. U.S.A.">
        <title>A global phylogenomic analysis of the shiitake genus Lentinula.</title>
        <authorList>
            <person name="Sierra-Patev S."/>
            <person name="Min B."/>
            <person name="Naranjo-Ortiz M."/>
            <person name="Looney B."/>
            <person name="Konkel Z."/>
            <person name="Slot J.C."/>
            <person name="Sakamoto Y."/>
            <person name="Steenwyk J.L."/>
            <person name="Rokas A."/>
            <person name="Carro J."/>
            <person name="Camarero S."/>
            <person name="Ferreira P."/>
            <person name="Molpeceres G."/>
            <person name="Ruiz-Duenas F.J."/>
            <person name="Serrano A."/>
            <person name="Henrissat B."/>
            <person name="Drula E."/>
            <person name="Hughes K.W."/>
            <person name="Mata J.L."/>
            <person name="Ishikawa N.K."/>
            <person name="Vargas-Isla R."/>
            <person name="Ushijima S."/>
            <person name="Smith C.A."/>
            <person name="Donoghue J."/>
            <person name="Ahrendt S."/>
            <person name="Andreopoulos W."/>
            <person name="He G."/>
            <person name="LaButti K."/>
            <person name="Lipzen A."/>
            <person name="Ng V."/>
            <person name="Riley R."/>
            <person name="Sandor L."/>
            <person name="Barry K."/>
            <person name="Martinez A.T."/>
            <person name="Xiao Y."/>
            <person name="Gibbons J.G."/>
            <person name="Terashima K."/>
            <person name="Grigoriev I.V."/>
            <person name="Hibbett D."/>
        </authorList>
    </citation>
    <scope>NUCLEOTIDE SEQUENCE</scope>
    <source>
        <strain evidence="2">Sp2 HRB7682 ss15</strain>
    </source>
</reference>
<dbReference type="AlphaFoldDB" id="A0A9W8ZR11"/>
<comment type="caution">
    <text evidence="2">The sequence shown here is derived from an EMBL/GenBank/DDBJ whole genome shotgun (WGS) entry which is preliminary data.</text>
</comment>
<evidence type="ECO:0000256" key="1">
    <source>
        <dbReference type="SAM" id="SignalP"/>
    </source>
</evidence>
<name>A0A9W8ZR11_9AGAR</name>
<reference evidence="2" key="1">
    <citation type="submission" date="2022-08" db="EMBL/GenBank/DDBJ databases">
        <authorList>
            <consortium name="DOE Joint Genome Institute"/>
            <person name="Min B."/>
            <person name="Riley R."/>
            <person name="Sierra-Patev S."/>
            <person name="Naranjo-Ortiz M."/>
            <person name="Looney B."/>
            <person name="Konkel Z."/>
            <person name="Slot J.C."/>
            <person name="Sakamoto Y."/>
            <person name="Steenwyk J.L."/>
            <person name="Rokas A."/>
            <person name="Carro J."/>
            <person name="Camarero S."/>
            <person name="Ferreira P."/>
            <person name="Molpeceres G."/>
            <person name="Ruiz-Duenas F.J."/>
            <person name="Serrano A."/>
            <person name="Henrissat B."/>
            <person name="Drula E."/>
            <person name="Hughes K.W."/>
            <person name="Mata J.L."/>
            <person name="Ishikawa N.K."/>
            <person name="Vargas-Isla R."/>
            <person name="Ushijima S."/>
            <person name="Smith C.A."/>
            <person name="Ahrendt S."/>
            <person name="Andreopoulos W."/>
            <person name="He G."/>
            <person name="Labutti K."/>
            <person name="Lipzen A."/>
            <person name="Ng V."/>
            <person name="Sandor L."/>
            <person name="Barry K."/>
            <person name="Martinez A.T."/>
            <person name="Xiao Y."/>
            <person name="Gibbons J.G."/>
            <person name="Terashima K."/>
            <person name="Hibbett D.S."/>
            <person name="Grigoriev I.V."/>
        </authorList>
    </citation>
    <scope>NUCLEOTIDE SEQUENCE</scope>
    <source>
        <strain evidence="2">Sp2 HRB7682 ss15</strain>
    </source>
</reference>